<dbReference type="AlphaFoldDB" id="A0A176WDS0"/>
<evidence type="ECO:0000259" key="5">
    <source>
        <dbReference type="Pfam" id="PF25597"/>
    </source>
</evidence>
<feature type="domain" description="Retroviral polymerase SH3-like" evidence="5">
    <location>
        <begin position="66"/>
        <end position="126"/>
    </location>
</feature>
<dbReference type="Proteomes" id="UP000077202">
    <property type="component" value="Unassembled WGS sequence"/>
</dbReference>
<dbReference type="SUPFAM" id="SSF56672">
    <property type="entry name" value="DNA/RNA polymerases"/>
    <property type="match status" value="1"/>
</dbReference>
<feature type="domain" description="Reverse transcriptase Ty1/copia-type" evidence="4">
    <location>
        <begin position="279"/>
        <end position="437"/>
    </location>
</feature>
<feature type="region of interest" description="Disordered" evidence="3">
    <location>
        <begin position="148"/>
        <end position="205"/>
    </location>
</feature>
<dbReference type="InterPro" id="IPR043502">
    <property type="entry name" value="DNA/RNA_pol_sf"/>
</dbReference>
<sequence length="467" mass="53716">MNRSLLNKARSMLFNSGLTKAFWGEAMVTAAYLVNRCPSSAIEFKTPEEKWSSRPPDLNHLRVFGCSAYVHQSQGKLEPRAIKCVFLGYPQGTKGYRLWVREGNGFKIINSRDVIFNETIFPCQSRTDPNSSVVSVSNPAENLENIIQTEPTIHVTPPQAQDQRNSSDHEDQDVQAPDQVSEPSNHTDQEQGEMTSHSNSEQSLQQCDYILTRDREKRVSRPPQRYGFSAYSEILAYAFTSALEIQMKEPLYYQDAIAGSDSEKWKEAMREEMESLYRNKTWNIVPRPKDQKPVTCRWLYKIKEGVVNSEEPRFKARLVAKGFTQVEGVDYNEIFSPVVKYKTIRIMLALVVQYNLELQQMDVKTAFLHGDLEEVIYMEQPPGYEVQKGRDMVCLLKKSLYGLKQSPRQWYKRFDTFMLEQGYNRSSYDSCLYFKGNKVMGIEIPTPEDIDSCPFVQSLSLLIIVGQ</sequence>
<evidence type="ECO:0000313" key="6">
    <source>
        <dbReference type="EMBL" id="OAE31340.1"/>
    </source>
</evidence>
<evidence type="ECO:0000313" key="7">
    <source>
        <dbReference type="Proteomes" id="UP000077202"/>
    </source>
</evidence>
<dbReference type="InterPro" id="IPR039537">
    <property type="entry name" value="Retrotran_Ty1/copia-like"/>
</dbReference>
<comment type="caution">
    <text evidence="6">The sequence shown here is derived from an EMBL/GenBank/DDBJ whole genome shotgun (WGS) entry which is preliminary data.</text>
</comment>
<dbReference type="InterPro" id="IPR057670">
    <property type="entry name" value="SH3_retrovirus"/>
</dbReference>
<proteinExistence type="predicted"/>
<organism evidence="6 7">
    <name type="scientific">Marchantia polymorpha subsp. ruderalis</name>
    <dbReference type="NCBI Taxonomy" id="1480154"/>
    <lineage>
        <taxon>Eukaryota</taxon>
        <taxon>Viridiplantae</taxon>
        <taxon>Streptophyta</taxon>
        <taxon>Embryophyta</taxon>
        <taxon>Marchantiophyta</taxon>
        <taxon>Marchantiopsida</taxon>
        <taxon>Marchantiidae</taxon>
        <taxon>Marchantiales</taxon>
        <taxon>Marchantiaceae</taxon>
        <taxon>Marchantia</taxon>
    </lineage>
</organism>
<evidence type="ECO:0000256" key="1">
    <source>
        <dbReference type="ARBA" id="ARBA00022723"/>
    </source>
</evidence>
<dbReference type="Pfam" id="PF07727">
    <property type="entry name" value="RVT_2"/>
    <property type="match status" value="1"/>
</dbReference>
<name>A0A176WDS0_MARPO</name>
<keyword evidence="7" id="KW-1185">Reference proteome</keyword>
<evidence type="ECO:0000256" key="3">
    <source>
        <dbReference type="SAM" id="MobiDB-lite"/>
    </source>
</evidence>
<gene>
    <name evidence="6" type="ORF">AXG93_4510s1160</name>
</gene>
<dbReference type="PANTHER" id="PTHR42648">
    <property type="entry name" value="TRANSPOSASE, PUTATIVE-RELATED"/>
    <property type="match status" value="1"/>
</dbReference>
<dbReference type="SUPFAM" id="SSF53098">
    <property type="entry name" value="Ribonuclease H-like"/>
    <property type="match status" value="1"/>
</dbReference>
<evidence type="ECO:0000256" key="2">
    <source>
        <dbReference type="ARBA" id="ARBA00022801"/>
    </source>
</evidence>
<protein>
    <submittedName>
        <fullName evidence="6">Uncharacterized protein</fullName>
    </submittedName>
</protein>
<accession>A0A176WDS0</accession>
<dbReference type="EMBL" id="LVLJ01001114">
    <property type="protein sequence ID" value="OAE31340.1"/>
    <property type="molecule type" value="Genomic_DNA"/>
</dbReference>
<keyword evidence="1" id="KW-0479">Metal-binding</keyword>
<dbReference type="GO" id="GO:0046872">
    <property type="term" value="F:metal ion binding"/>
    <property type="evidence" value="ECO:0007669"/>
    <property type="project" value="UniProtKB-KW"/>
</dbReference>
<dbReference type="InterPro" id="IPR013103">
    <property type="entry name" value="RVT_2"/>
</dbReference>
<dbReference type="GO" id="GO:0016787">
    <property type="term" value="F:hydrolase activity"/>
    <property type="evidence" value="ECO:0007669"/>
    <property type="project" value="UniProtKB-KW"/>
</dbReference>
<dbReference type="InterPro" id="IPR012337">
    <property type="entry name" value="RNaseH-like_sf"/>
</dbReference>
<evidence type="ECO:0000259" key="4">
    <source>
        <dbReference type="Pfam" id="PF07727"/>
    </source>
</evidence>
<dbReference type="PANTHER" id="PTHR42648:SF28">
    <property type="entry name" value="TRANSPOSON-ENCODED PROTEIN WITH RIBONUCLEASE H-LIKE AND RETROVIRUS ZINC FINGER-LIKE DOMAINS"/>
    <property type="match status" value="1"/>
</dbReference>
<dbReference type="Pfam" id="PF25597">
    <property type="entry name" value="SH3_retrovirus"/>
    <property type="match status" value="1"/>
</dbReference>
<reference evidence="6" key="1">
    <citation type="submission" date="2016-03" db="EMBL/GenBank/DDBJ databases">
        <title>Mechanisms controlling the formation of the plant cell surface in tip-growing cells are functionally conserved among land plants.</title>
        <authorList>
            <person name="Honkanen S."/>
            <person name="Jones V.A."/>
            <person name="Morieri G."/>
            <person name="Champion C."/>
            <person name="Hetherington A.J."/>
            <person name="Kelly S."/>
            <person name="Saint-Marcoux D."/>
            <person name="Proust H."/>
            <person name="Prescott H."/>
            <person name="Dolan L."/>
        </authorList>
    </citation>
    <scope>NUCLEOTIDE SEQUENCE [LARGE SCALE GENOMIC DNA]</scope>
    <source>
        <tissue evidence="6">Whole gametophyte</tissue>
    </source>
</reference>
<feature type="compositionally biased region" description="Polar residues" evidence="3">
    <location>
        <begin position="181"/>
        <end position="205"/>
    </location>
</feature>
<keyword evidence="2" id="KW-0378">Hydrolase</keyword>